<reference evidence="3 4" key="1">
    <citation type="journal article" date="2013" name="J. Microbiol.">
        <title>Mucilaginibacter ginsenosidivorax sp. nov., with ginsenoside converting activity isolated from sediment.</title>
        <authorList>
            <person name="Kim J.K."/>
            <person name="Choi T.E."/>
            <person name="Liu Q.M."/>
            <person name="Park H.Y."/>
            <person name="Yi T.H."/>
            <person name="Yoon M.H."/>
            <person name="Kim S.C."/>
            <person name="Im W.T."/>
        </authorList>
    </citation>
    <scope>NUCLEOTIDE SEQUENCE [LARGE SCALE GENOMIC DNA]</scope>
    <source>
        <strain evidence="3 4">KHI28</strain>
    </source>
</reference>
<sequence length="153" mass="17350">MELQLIDYQPEYQPYFEKFNKAWLEEFFVVEPLDKWVLENPDEAMLKQGGKIYFAASGDTIIGTVGLRFIEDGVFELTKMAVDKAYHGGGAGKFLCQAGIDKAKEMGVKKLILFSSRVLKNAIHIYHKLGFTEIPVTPGTYGRADIMMEINFQ</sequence>
<accession>A0A5B8VWP4</accession>
<dbReference type="PANTHER" id="PTHR13947:SF37">
    <property type="entry name" value="LD18367P"/>
    <property type="match status" value="1"/>
</dbReference>
<organism evidence="3 4">
    <name type="scientific">Mucilaginibacter ginsenosidivorax</name>
    <dbReference type="NCBI Taxonomy" id="862126"/>
    <lineage>
        <taxon>Bacteria</taxon>
        <taxon>Pseudomonadati</taxon>
        <taxon>Bacteroidota</taxon>
        <taxon>Sphingobacteriia</taxon>
        <taxon>Sphingobacteriales</taxon>
        <taxon>Sphingobacteriaceae</taxon>
        <taxon>Mucilaginibacter</taxon>
    </lineage>
</organism>
<dbReference type="Proteomes" id="UP000321362">
    <property type="component" value="Chromosome"/>
</dbReference>
<dbReference type="PROSITE" id="PS51186">
    <property type="entry name" value="GNAT"/>
    <property type="match status" value="1"/>
</dbReference>
<keyword evidence="4" id="KW-1185">Reference proteome</keyword>
<dbReference type="InterPro" id="IPR000182">
    <property type="entry name" value="GNAT_dom"/>
</dbReference>
<dbReference type="CDD" id="cd04301">
    <property type="entry name" value="NAT_SF"/>
    <property type="match status" value="1"/>
</dbReference>
<evidence type="ECO:0000313" key="3">
    <source>
        <dbReference type="EMBL" id="QEC76124.1"/>
    </source>
</evidence>
<evidence type="ECO:0000256" key="1">
    <source>
        <dbReference type="ARBA" id="ARBA00022679"/>
    </source>
</evidence>
<dbReference type="EMBL" id="CP042437">
    <property type="protein sequence ID" value="QEC76124.1"/>
    <property type="molecule type" value="Genomic_DNA"/>
</dbReference>
<dbReference type="Pfam" id="PF00583">
    <property type="entry name" value="Acetyltransf_1"/>
    <property type="match status" value="1"/>
</dbReference>
<dbReference type="OrthoDB" id="1431064at2"/>
<dbReference type="SUPFAM" id="SSF55729">
    <property type="entry name" value="Acyl-CoA N-acyltransferases (Nat)"/>
    <property type="match status" value="1"/>
</dbReference>
<dbReference type="InterPro" id="IPR050769">
    <property type="entry name" value="NAT_camello-type"/>
</dbReference>
<proteinExistence type="predicted"/>
<dbReference type="GO" id="GO:0008080">
    <property type="term" value="F:N-acetyltransferase activity"/>
    <property type="evidence" value="ECO:0007669"/>
    <property type="project" value="InterPro"/>
</dbReference>
<evidence type="ECO:0000259" key="2">
    <source>
        <dbReference type="PROSITE" id="PS51186"/>
    </source>
</evidence>
<dbReference type="PANTHER" id="PTHR13947">
    <property type="entry name" value="GNAT FAMILY N-ACETYLTRANSFERASE"/>
    <property type="match status" value="1"/>
</dbReference>
<evidence type="ECO:0000313" key="4">
    <source>
        <dbReference type="Proteomes" id="UP000321362"/>
    </source>
</evidence>
<dbReference type="RefSeq" id="WP_147053305.1">
    <property type="nucleotide sequence ID" value="NZ_CP042437.1"/>
</dbReference>
<protein>
    <submittedName>
        <fullName evidence="3">GNAT family N-acetyltransferase</fullName>
    </submittedName>
</protein>
<keyword evidence="1 3" id="KW-0808">Transferase</keyword>
<dbReference type="InterPro" id="IPR016181">
    <property type="entry name" value="Acyl_CoA_acyltransferase"/>
</dbReference>
<gene>
    <name evidence="3" type="ORF">FSB76_09270</name>
</gene>
<feature type="domain" description="N-acetyltransferase" evidence="2">
    <location>
        <begin position="3"/>
        <end position="153"/>
    </location>
</feature>
<name>A0A5B8VWP4_9SPHI</name>
<dbReference type="KEGG" id="mgk:FSB76_09270"/>
<dbReference type="AlphaFoldDB" id="A0A5B8VWP4"/>
<dbReference type="Gene3D" id="3.40.630.30">
    <property type="match status" value="1"/>
</dbReference>